<accession>A0A438IDU6</accession>
<name>A0A438IDU6_VITVI</name>
<reference evidence="1 2" key="1">
    <citation type="journal article" date="2018" name="PLoS Genet.">
        <title>Population sequencing reveals clonal diversity and ancestral inbreeding in the grapevine cultivar Chardonnay.</title>
        <authorList>
            <person name="Roach M.J."/>
            <person name="Johnson D.L."/>
            <person name="Bohlmann J."/>
            <person name="van Vuuren H.J."/>
            <person name="Jones S.J."/>
            <person name="Pretorius I.S."/>
            <person name="Schmidt S.A."/>
            <person name="Borneman A.R."/>
        </authorList>
    </citation>
    <scope>NUCLEOTIDE SEQUENCE [LARGE SCALE GENOMIC DNA]</scope>
    <source>
        <strain evidence="2">cv. Chardonnay</strain>
        <tissue evidence="1">Leaf</tissue>
    </source>
</reference>
<sequence length="95" mass="10356">MLPLALEGMNGVKSTAGKFLSLGTEYCLYGQANGSLAYTLTKLVGRRLYVQISRIDEAKNDLILSEKDAWSPPESLYNVAGKVSPSRGNTSRRNC</sequence>
<evidence type="ECO:0000313" key="1">
    <source>
        <dbReference type="EMBL" id="RVW94857.1"/>
    </source>
</evidence>
<gene>
    <name evidence="1" type="ORF">CK203_034557</name>
</gene>
<dbReference type="Proteomes" id="UP000288805">
    <property type="component" value="Unassembled WGS sequence"/>
</dbReference>
<comment type="caution">
    <text evidence="1">The sequence shown here is derived from an EMBL/GenBank/DDBJ whole genome shotgun (WGS) entry which is preliminary data.</text>
</comment>
<evidence type="ECO:0000313" key="2">
    <source>
        <dbReference type="Proteomes" id="UP000288805"/>
    </source>
</evidence>
<organism evidence="1 2">
    <name type="scientific">Vitis vinifera</name>
    <name type="common">Grape</name>
    <dbReference type="NCBI Taxonomy" id="29760"/>
    <lineage>
        <taxon>Eukaryota</taxon>
        <taxon>Viridiplantae</taxon>
        <taxon>Streptophyta</taxon>
        <taxon>Embryophyta</taxon>
        <taxon>Tracheophyta</taxon>
        <taxon>Spermatophyta</taxon>
        <taxon>Magnoliopsida</taxon>
        <taxon>eudicotyledons</taxon>
        <taxon>Gunneridae</taxon>
        <taxon>Pentapetalae</taxon>
        <taxon>rosids</taxon>
        <taxon>Vitales</taxon>
        <taxon>Vitaceae</taxon>
        <taxon>Viteae</taxon>
        <taxon>Vitis</taxon>
    </lineage>
</organism>
<dbReference type="EMBL" id="QGNW01000118">
    <property type="protein sequence ID" value="RVW94857.1"/>
    <property type="molecule type" value="Genomic_DNA"/>
</dbReference>
<proteinExistence type="predicted"/>
<protein>
    <submittedName>
        <fullName evidence="1">Uncharacterized protein</fullName>
    </submittedName>
</protein>
<dbReference type="AlphaFoldDB" id="A0A438IDU6"/>